<dbReference type="InterPro" id="IPR052164">
    <property type="entry name" value="Anthracycline_SecMetBiosynth"/>
</dbReference>
<comment type="caution">
    <text evidence="2">The sequence shown here is derived from an EMBL/GenBank/DDBJ whole genome shotgun (WGS) entry which is preliminary data.</text>
</comment>
<feature type="domain" description="VOC" evidence="1">
    <location>
        <begin position="11"/>
        <end position="125"/>
    </location>
</feature>
<dbReference type="PROSITE" id="PS51819">
    <property type="entry name" value="VOC"/>
    <property type="match status" value="2"/>
</dbReference>
<sequence>MAEFTSYEPGTPCWVDLGSPDVEVSKAFYGSLFGWEANVSPDPAAGGYTLFTLRGKQVAGLGPLFAEGQPAAWSTYVRVDDADKTAEAVVSAGGQVVVAPMDVLDAGRTAVFLDSGGAAISAWQPGAHKGAELANEPGAFCWNELDTRDVAAAKAFYPAVFGWTTSDSGAEGGPMEYYEWKLGGAVIGGMMPMPDLVPAEVPSFWLTYFAVADTDAVAAKTVELGGSVILGPTDIPIGRFAILTGPHQETFAIIRL</sequence>
<proteinExistence type="predicted"/>
<evidence type="ECO:0000313" key="3">
    <source>
        <dbReference type="Proteomes" id="UP000188929"/>
    </source>
</evidence>
<evidence type="ECO:0000259" key="1">
    <source>
        <dbReference type="PROSITE" id="PS51819"/>
    </source>
</evidence>
<dbReference type="PANTHER" id="PTHR33993:SF14">
    <property type="entry name" value="GB|AAF24581.1"/>
    <property type="match status" value="1"/>
</dbReference>
<dbReference type="InterPro" id="IPR029068">
    <property type="entry name" value="Glyas_Bleomycin-R_OHBP_Dase"/>
</dbReference>
<dbReference type="InterPro" id="IPR004360">
    <property type="entry name" value="Glyas_Fos-R_dOase_dom"/>
</dbReference>
<dbReference type="InterPro" id="IPR037523">
    <property type="entry name" value="VOC_core"/>
</dbReference>
<keyword evidence="3" id="KW-1185">Reference proteome</keyword>
<dbReference type="RefSeq" id="WP_076821977.1">
    <property type="nucleotide sequence ID" value="NZ_MOMC01000095.1"/>
</dbReference>
<gene>
    <name evidence="2" type="ORF">BL253_34290</name>
</gene>
<accession>A0A1V2I0F4</accession>
<dbReference type="EMBL" id="MOMC01000095">
    <property type="protein sequence ID" value="ONH22940.1"/>
    <property type="molecule type" value="Genomic_DNA"/>
</dbReference>
<dbReference type="CDD" id="cd07247">
    <property type="entry name" value="SgaA_N_like"/>
    <property type="match status" value="2"/>
</dbReference>
<dbReference type="AlphaFoldDB" id="A0A1V2I0F4"/>
<evidence type="ECO:0000313" key="2">
    <source>
        <dbReference type="EMBL" id="ONH22940.1"/>
    </source>
</evidence>
<dbReference type="OrthoDB" id="9793039at2"/>
<dbReference type="SUPFAM" id="SSF54593">
    <property type="entry name" value="Glyoxalase/Bleomycin resistance protein/Dihydroxybiphenyl dioxygenase"/>
    <property type="match status" value="2"/>
</dbReference>
<feature type="domain" description="VOC" evidence="1">
    <location>
        <begin position="139"/>
        <end position="256"/>
    </location>
</feature>
<dbReference type="PANTHER" id="PTHR33993">
    <property type="entry name" value="GLYOXALASE-RELATED"/>
    <property type="match status" value="1"/>
</dbReference>
<name>A0A1V2I0F4_9ACTN</name>
<organism evidence="2 3">
    <name type="scientific">Pseudofrankia asymbiotica</name>
    <dbReference type="NCBI Taxonomy" id="1834516"/>
    <lineage>
        <taxon>Bacteria</taxon>
        <taxon>Bacillati</taxon>
        <taxon>Actinomycetota</taxon>
        <taxon>Actinomycetes</taxon>
        <taxon>Frankiales</taxon>
        <taxon>Frankiaceae</taxon>
        <taxon>Pseudofrankia</taxon>
    </lineage>
</organism>
<dbReference type="Gene3D" id="3.10.180.10">
    <property type="entry name" value="2,3-Dihydroxybiphenyl 1,2-Dioxygenase, domain 1"/>
    <property type="match status" value="2"/>
</dbReference>
<dbReference type="Pfam" id="PF00903">
    <property type="entry name" value="Glyoxalase"/>
    <property type="match status" value="2"/>
</dbReference>
<dbReference type="STRING" id="1834516.BL253_34290"/>
<reference evidence="3" key="1">
    <citation type="submission" date="2016-10" db="EMBL/GenBank/DDBJ databases">
        <title>Frankia sp. NRRL B-16386 Genome sequencing.</title>
        <authorList>
            <person name="Ghodhbane-Gtari F."/>
            <person name="Swanson E."/>
            <person name="Gueddou A."/>
            <person name="Hezbri K."/>
            <person name="Ktari K."/>
            <person name="Nouioui I."/>
            <person name="Morris K."/>
            <person name="Simpson S."/>
            <person name="Abebe-Akele F."/>
            <person name="Thomas K."/>
            <person name="Gtari M."/>
            <person name="Tisa L.S."/>
        </authorList>
    </citation>
    <scope>NUCLEOTIDE SEQUENCE [LARGE SCALE GENOMIC DNA]</scope>
    <source>
        <strain evidence="3">NRRL B-16386</strain>
    </source>
</reference>
<dbReference type="Proteomes" id="UP000188929">
    <property type="component" value="Unassembled WGS sequence"/>
</dbReference>
<protein>
    <submittedName>
        <fullName evidence="2">Glyoxalase</fullName>
    </submittedName>
</protein>